<dbReference type="Proteomes" id="UP000007995">
    <property type="component" value="Unassembled WGS sequence"/>
</dbReference>
<name>K5CC63_9BACE</name>
<reference evidence="1 2" key="1">
    <citation type="submission" date="2012-02" db="EMBL/GenBank/DDBJ databases">
        <title>The Genome Sequence of Bacteroides finegoldii CL09T03C10.</title>
        <authorList>
            <consortium name="The Broad Institute Genome Sequencing Platform"/>
            <person name="Earl A."/>
            <person name="Ward D."/>
            <person name="Feldgarden M."/>
            <person name="Gevers D."/>
            <person name="Zitomersky N.L."/>
            <person name="Coyne M.J."/>
            <person name="Comstock L.E."/>
            <person name="Young S.K."/>
            <person name="Zeng Q."/>
            <person name="Gargeya S."/>
            <person name="Fitzgerald M."/>
            <person name="Haas B."/>
            <person name="Abouelleil A."/>
            <person name="Alvarado L."/>
            <person name="Arachchi H.M."/>
            <person name="Berlin A."/>
            <person name="Chapman S.B."/>
            <person name="Gearin G."/>
            <person name="Goldberg J."/>
            <person name="Griggs A."/>
            <person name="Gujja S."/>
            <person name="Hansen M."/>
            <person name="Heiman D."/>
            <person name="Howarth C."/>
            <person name="Larimer J."/>
            <person name="Lui A."/>
            <person name="MacDonald P.J.P."/>
            <person name="McCowen C."/>
            <person name="Montmayeur A."/>
            <person name="Murphy C."/>
            <person name="Neiman D."/>
            <person name="Pearson M."/>
            <person name="Priest M."/>
            <person name="Roberts A."/>
            <person name="Saif S."/>
            <person name="Shea T."/>
            <person name="Sisk P."/>
            <person name="Stolte C."/>
            <person name="Sykes S."/>
            <person name="Wortman J."/>
            <person name="Nusbaum C."/>
            <person name="Birren B."/>
        </authorList>
    </citation>
    <scope>NUCLEOTIDE SEQUENCE [LARGE SCALE GENOMIC DNA]</scope>
    <source>
        <strain evidence="1 2">CL09T03C10</strain>
    </source>
</reference>
<dbReference type="EMBL" id="AGXW01000008">
    <property type="protein sequence ID" value="EKJ90704.1"/>
    <property type="molecule type" value="Genomic_DNA"/>
</dbReference>
<organism evidence="1 2">
    <name type="scientific">Bacteroides finegoldii CL09T03C10</name>
    <dbReference type="NCBI Taxonomy" id="997888"/>
    <lineage>
        <taxon>Bacteria</taxon>
        <taxon>Pseudomonadati</taxon>
        <taxon>Bacteroidota</taxon>
        <taxon>Bacteroidia</taxon>
        <taxon>Bacteroidales</taxon>
        <taxon>Bacteroidaceae</taxon>
        <taxon>Bacteroides</taxon>
    </lineage>
</organism>
<sequence length="119" mass="14078">MREEQPLPCVPRMVHERLLNSFYFLQAATSGNLSTSYTDKTNIHSDFPFINIYNYKMNGCQELTYEQVRELAIARYVDDNKISIGVWAKHNSYIKKKRQKDNRVYTVYIKMDNDNATKK</sequence>
<dbReference type="HOGENOM" id="CLU_2056617_0_0_10"/>
<accession>K5CC63</accession>
<proteinExistence type="predicted"/>
<protein>
    <submittedName>
        <fullName evidence="1">Uncharacterized protein</fullName>
    </submittedName>
</protein>
<dbReference type="RefSeq" id="WP_007762285.1">
    <property type="nucleotide sequence ID" value="NZ_AKBZ01000004.1"/>
</dbReference>
<comment type="caution">
    <text evidence="1">The sequence shown here is derived from an EMBL/GenBank/DDBJ whole genome shotgun (WGS) entry which is preliminary data.</text>
</comment>
<dbReference type="AlphaFoldDB" id="K5CC63"/>
<evidence type="ECO:0000313" key="1">
    <source>
        <dbReference type="EMBL" id="EKJ90704.1"/>
    </source>
</evidence>
<gene>
    <name evidence="1" type="ORF">HMPREF1057_02006</name>
</gene>
<evidence type="ECO:0000313" key="2">
    <source>
        <dbReference type="Proteomes" id="UP000007995"/>
    </source>
</evidence>